<feature type="transmembrane region" description="Helical" evidence="1">
    <location>
        <begin position="181"/>
        <end position="201"/>
    </location>
</feature>
<dbReference type="PANTHER" id="PTHR37810">
    <property type="entry name" value="IMMUNITY PROTEIN SDPI"/>
    <property type="match status" value="1"/>
</dbReference>
<comment type="caution">
    <text evidence="3">The sequence shown here is derived from an EMBL/GenBank/DDBJ whole genome shotgun (WGS) entry which is preliminary data.</text>
</comment>
<keyword evidence="1" id="KW-0472">Membrane</keyword>
<evidence type="ECO:0000313" key="4">
    <source>
        <dbReference type="Proteomes" id="UP000824002"/>
    </source>
</evidence>
<dbReference type="InterPro" id="IPR025962">
    <property type="entry name" value="SdpI/YhfL"/>
</dbReference>
<reference evidence="3" key="2">
    <citation type="journal article" date="2021" name="PeerJ">
        <title>Extensive microbial diversity within the chicken gut microbiome revealed by metagenomics and culture.</title>
        <authorList>
            <person name="Gilroy R."/>
            <person name="Ravi A."/>
            <person name="Getino M."/>
            <person name="Pursley I."/>
            <person name="Horton D.L."/>
            <person name="Alikhan N.F."/>
            <person name="Baker D."/>
            <person name="Gharbi K."/>
            <person name="Hall N."/>
            <person name="Watson M."/>
            <person name="Adriaenssens E.M."/>
            <person name="Foster-Nyarko E."/>
            <person name="Jarju S."/>
            <person name="Secka A."/>
            <person name="Antonio M."/>
            <person name="Oren A."/>
            <person name="Chaudhuri R.R."/>
            <person name="La Ragione R."/>
            <person name="Hildebrand F."/>
            <person name="Pallen M.J."/>
        </authorList>
    </citation>
    <scope>NUCLEOTIDE SEQUENCE</scope>
    <source>
        <strain evidence="3">CHK199-13235</strain>
    </source>
</reference>
<evidence type="ECO:0000259" key="2">
    <source>
        <dbReference type="Pfam" id="PF07853"/>
    </source>
</evidence>
<dbReference type="Pfam" id="PF07853">
    <property type="entry name" value="DUF1648"/>
    <property type="match status" value="1"/>
</dbReference>
<feature type="domain" description="DUF1648" evidence="2">
    <location>
        <begin position="14"/>
        <end position="60"/>
    </location>
</feature>
<feature type="transmembrane region" description="Helical" evidence="1">
    <location>
        <begin position="207"/>
        <end position="227"/>
    </location>
</feature>
<dbReference type="Pfam" id="PF13630">
    <property type="entry name" value="SdpI"/>
    <property type="match status" value="1"/>
</dbReference>
<gene>
    <name evidence="3" type="ORF">IAB51_11685</name>
</gene>
<dbReference type="InterPro" id="IPR012867">
    <property type="entry name" value="DUF1648"/>
</dbReference>
<keyword evidence="1" id="KW-1133">Transmembrane helix</keyword>
<name>A0A9D1FPG3_9FIRM</name>
<dbReference type="PANTHER" id="PTHR37810:SF5">
    <property type="entry name" value="IMMUNITY PROTEIN SDPI"/>
    <property type="match status" value="1"/>
</dbReference>
<dbReference type="PIRSF" id="PIRSF038959">
    <property type="entry name" value="SdpI"/>
    <property type="match status" value="1"/>
</dbReference>
<sequence length="234" mass="25856">MKRGFSIASVCYWILAVLPLLLTAAVYPAYPDVIPVHYNIEGVVDRYGGKIELFILPLIVLTLGPVFWILTSLAKKSIGPEKLSREEQKARNQKAISISRLVFLGVFNVLTIFFLVTAWKDSQADSGKMTLDALRLTAALLGVMDILLGNILPKCRQNSMMGVRTPWTLESEEVWYKTHRLGGFLMVGGGVLSLVFCLFLPGMWALGAYLAVTVLAAVVLTIASWRFSKTCGRD</sequence>
<feature type="transmembrane region" description="Helical" evidence="1">
    <location>
        <begin position="12"/>
        <end position="30"/>
    </location>
</feature>
<evidence type="ECO:0000313" key="3">
    <source>
        <dbReference type="EMBL" id="HIS77449.1"/>
    </source>
</evidence>
<feature type="transmembrane region" description="Helical" evidence="1">
    <location>
        <begin position="136"/>
        <end position="152"/>
    </location>
</feature>
<keyword evidence="1" id="KW-0812">Transmembrane</keyword>
<feature type="transmembrane region" description="Helical" evidence="1">
    <location>
        <begin position="54"/>
        <end position="74"/>
    </location>
</feature>
<dbReference type="GO" id="GO:0009636">
    <property type="term" value="P:response to toxic substance"/>
    <property type="evidence" value="ECO:0007669"/>
    <property type="project" value="TreeGrafter"/>
</dbReference>
<reference evidence="3" key="1">
    <citation type="submission" date="2020-10" db="EMBL/GenBank/DDBJ databases">
        <authorList>
            <person name="Gilroy R."/>
        </authorList>
    </citation>
    <scope>NUCLEOTIDE SEQUENCE</scope>
    <source>
        <strain evidence="3">CHK199-13235</strain>
    </source>
</reference>
<accession>A0A9D1FPG3</accession>
<proteinExistence type="predicted"/>
<dbReference type="AlphaFoldDB" id="A0A9D1FPG3"/>
<feature type="transmembrane region" description="Helical" evidence="1">
    <location>
        <begin position="95"/>
        <end position="116"/>
    </location>
</feature>
<dbReference type="EMBL" id="DVJP01000076">
    <property type="protein sequence ID" value="HIS77449.1"/>
    <property type="molecule type" value="Genomic_DNA"/>
</dbReference>
<protein>
    <submittedName>
        <fullName evidence="3">SdpI family protein</fullName>
    </submittedName>
</protein>
<dbReference type="Proteomes" id="UP000824002">
    <property type="component" value="Unassembled WGS sequence"/>
</dbReference>
<dbReference type="InterPro" id="IPR026272">
    <property type="entry name" value="SdpI"/>
</dbReference>
<evidence type="ECO:0000256" key="1">
    <source>
        <dbReference type="SAM" id="Phobius"/>
    </source>
</evidence>
<organism evidence="3 4">
    <name type="scientific">Candidatus Merdivicinus excrementipullorum</name>
    <dbReference type="NCBI Taxonomy" id="2840867"/>
    <lineage>
        <taxon>Bacteria</taxon>
        <taxon>Bacillati</taxon>
        <taxon>Bacillota</taxon>
        <taxon>Clostridia</taxon>
        <taxon>Eubacteriales</taxon>
        <taxon>Oscillospiraceae</taxon>
        <taxon>Oscillospiraceae incertae sedis</taxon>
        <taxon>Candidatus Merdivicinus</taxon>
    </lineage>
</organism>